<dbReference type="Gene3D" id="3.80.10.10">
    <property type="entry name" value="Ribonuclease Inhibitor"/>
    <property type="match status" value="1"/>
</dbReference>
<dbReference type="HOGENOM" id="CLU_1016573_0_0_1"/>
<evidence type="ECO:0000313" key="4">
    <source>
        <dbReference type="EMBL" id="EFX71345.1"/>
    </source>
</evidence>
<name>E9HA11_DAPPU</name>
<proteinExistence type="predicted"/>
<evidence type="ECO:0000256" key="3">
    <source>
        <dbReference type="ARBA" id="ARBA00022737"/>
    </source>
</evidence>
<dbReference type="EMBL" id="GL732610">
    <property type="protein sequence ID" value="EFX71345.1"/>
    <property type="molecule type" value="Genomic_DNA"/>
</dbReference>
<dbReference type="InterPro" id="IPR032675">
    <property type="entry name" value="LRR_dom_sf"/>
</dbReference>
<dbReference type="eggNOG" id="KOG4237">
    <property type="taxonomic scope" value="Eukaryota"/>
</dbReference>
<dbReference type="GO" id="GO:0016020">
    <property type="term" value="C:membrane"/>
    <property type="evidence" value="ECO:0000318"/>
    <property type="project" value="GO_Central"/>
</dbReference>
<dbReference type="Proteomes" id="UP000000305">
    <property type="component" value="Unassembled WGS sequence"/>
</dbReference>
<evidence type="ECO:0000256" key="1">
    <source>
        <dbReference type="ARBA" id="ARBA00022614"/>
    </source>
</evidence>
<dbReference type="AlphaFoldDB" id="E9HA11"/>
<reference evidence="4 5" key="1">
    <citation type="journal article" date="2011" name="Science">
        <title>The ecoresponsive genome of Daphnia pulex.</title>
        <authorList>
            <person name="Colbourne J.K."/>
            <person name="Pfrender M.E."/>
            <person name="Gilbert D."/>
            <person name="Thomas W.K."/>
            <person name="Tucker A."/>
            <person name="Oakley T.H."/>
            <person name="Tokishita S."/>
            <person name="Aerts A."/>
            <person name="Arnold G.J."/>
            <person name="Basu M.K."/>
            <person name="Bauer D.J."/>
            <person name="Caceres C.E."/>
            <person name="Carmel L."/>
            <person name="Casola C."/>
            <person name="Choi J.H."/>
            <person name="Detter J.C."/>
            <person name="Dong Q."/>
            <person name="Dusheyko S."/>
            <person name="Eads B.D."/>
            <person name="Frohlich T."/>
            <person name="Geiler-Samerotte K.A."/>
            <person name="Gerlach D."/>
            <person name="Hatcher P."/>
            <person name="Jogdeo S."/>
            <person name="Krijgsveld J."/>
            <person name="Kriventseva E.V."/>
            <person name="Kultz D."/>
            <person name="Laforsch C."/>
            <person name="Lindquist E."/>
            <person name="Lopez J."/>
            <person name="Manak J.R."/>
            <person name="Muller J."/>
            <person name="Pangilinan J."/>
            <person name="Patwardhan R.P."/>
            <person name="Pitluck S."/>
            <person name="Pritham E.J."/>
            <person name="Rechtsteiner A."/>
            <person name="Rho M."/>
            <person name="Rogozin I.B."/>
            <person name="Sakarya O."/>
            <person name="Salamov A."/>
            <person name="Schaack S."/>
            <person name="Shapiro H."/>
            <person name="Shiga Y."/>
            <person name="Skalitzky C."/>
            <person name="Smith Z."/>
            <person name="Souvorov A."/>
            <person name="Sung W."/>
            <person name="Tang Z."/>
            <person name="Tsuchiya D."/>
            <person name="Tu H."/>
            <person name="Vos H."/>
            <person name="Wang M."/>
            <person name="Wolf Y.I."/>
            <person name="Yamagata H."/>
            <person name="Yamada T."/>
            <person name="Ye Y."/>
            <person name="Shaw J.R."/>
            <person name="Andrews J."/>
            <person name="Crease T.J."/>
            <person name="Tang H."/>
            <person name="Lucas S.M."/>
            <person name="Robertson H.M."/>
            <person name="Bork P."/>
            <person name="Koonin E.V."/>
            <person name="Zdobnov E.M."/>
            <person name="Grigoriev I.V."/>
            <person name="Lynch M."/>
            <person name="Boore J.L."/>
        </authorList>
    </citation>
    <scope>NUCLEOTIDE SEQUENCE [LARGE SCALE GENOMIC DNA]</scope>
</reference>
<dbReference type="PhylomeDB" id="E9HA11"/>
<dbReference type="PANTHER" id="PTHR24364">
    <property type="entry name" value="LP06937P"/>
    <property type="match status" value="1"/>
</dbReference>
<protein>
    <recommendedName>
        <fullName evidence="6">LRRCT domain-containing protein</fullName>
    </recommendedName>
</protein>
<keyword evidence="1" id="KW-0433">Leucine-rich repeat</keyword>
<dbReference type="PANTHER" id="PTHR24364:SF18">
    <property type="entry name" value="LP06937P"/>
    <property type="match status" value="1"/>
</dbReference>
<dbReference type="KEGG" id="dpx:DAPPUDRAFT_308869"/>
<accession>E9HA11</accession>
<dbReference type="SUPFAM" id="SSF52058">
    <property type="entry name" value="L domain-like"/>
    <property type="match status" value="1"/>
</dbReference>
<sequence length="243" mass="26671">MSNMKELSNFYIFKSRGFSSFQGLPSHSNFKLMSITESSGFFSLDDTPVKLAGLDILYLNDNQLTDSEAAKLIKALASTSAHSLVEFRLYNNKLTRVPDLLSSLPNIAELSLNNNAITSLSANSLAFKGPISITLNNNQIKTVQPGAFGSLRTTGNFVIIRLNRNNFNHLDYNAFQTVLKEMALTGHGTVELGQVPIMCDCNLAWLLRDNRHLLAHVSYGQCSGESVDFADVGPERFDSCPAA</sequence>
<dbReference type="InterPro" id="IPR052286">
    <property type="entry name" value="Wnt_signaling_inhibitor"/>
</dbReference>
<keyword evidence="3" id="KW-0677">Repeat</keyword>
<keyword evidence="2" id="KW-0732">Signal</keyword>
<dbReference type="InParanoid" id="E9HA11"/>
<dbReference type="STRING" id="6669.E9HA11"/>
<organism evidence="4 5">
    <name type="scientific">Daphnia pulex</name>
    <name type="common">Water flea</name>
    <dbReference type="NCBI Taxonomy" id="6669"/>
    <lineage>
        <taxon>Eukaryota</taxon>
        <taxon>Metazoa</taxon>
        <taxon>Ecdysozoa</taxon>
        <taxon>Arthropoda</taxon>
        <taxon>Crustacea</taxon>
        <taxon>Branchiopoda</taxon>
        <taxon>Diplostraca</taxon>
        <taxon>Cladocera</taxon>
        <taxon>Anomopoda</taxon>
        <taxon>Daphniidae</taxon>
        <taxon>Daphnia</taxon>
    </lineage>
</organism>
<evidence type="ECO:0000256" key="2">
    <source>
        <dbReference type="ARBA" id="ARBA00022729"/>
    </source>
</evidence>
<evidence type="ECO:0000313" key="5">
    <source>
        <dbReference type="Proteomes" id="UP000000305"/>
    </source>
</evidence>
<dbReference type="OrthoDB" id="676979at2759"/>
<evidence type="ECO:0008006" key="6">
    <source>
        <dbReference type="Google" id="ProtNLM"/>
    </source>
</evidence>
<keyword evidence="5" id="KW-1185">Reference proteome</keyword>
<gene>
    <name evidence="4" type="ORF">DAPPUDRAFT_308869</name>
</gene>